<evidence type="ECO:0000313" key="5">
    <source>
        <dbReference type="Proteomes" id="UP001596501"/>
    </source>
</evidence>
<dbReference type="CDD" id="cd04301">
    <property type="entry name" value="NAT_SF"/>
    <property type="match status" value="1"/>
</dbReference>
<dbReference type="PROSITE" id="PS51186">
    <property type="entry name" value="GNAT"/>
    <property type="match status" value="1"/>
</dbReference>
<sequence>MSVLDVTQAGSADTEVVAGILVAAAQDLIQKGQMLWHVNSVSAQAIETDVRDGRYWLAHDAGRPIGVFRYETCDPVFWPEVTDGRSAFLHKVAVHPRARGRDMAQHLLAFACKLARANGLRDVRLDCVSGRPKLRSVYERFGFRYHSPWQVGTLQVDRLVFPLVSPEG</sequence>
<dbReference type="InterPro" id="IPR000182">
    <property type="entry name" value="GNAT_dom"/>
</dbReference>
<evidence type="ECO:0000259" key="3">
    <source>
        <dbReference type="PROSITE" id="PS51186"/>
    </source>
</evidence>
<dbReference type="Pfam" id="PF00583">
    <property type="entry name" value="Acetyltransf_1"/>
    <property type="match status" value="1"/>
</dbReference>
<keyword evidence="5" id="KW-1185">Reference proteome</keyword>
<dbReference type="PANTHER" id="PTHR43877">
    <property type="entry name" value="AMINOALKYLPHOSPHONATE N-ACETYLTRANSFERASE-RELATED-RELATED"/>
    <property type="match status" value="1"/>
</dbReference>
<organism evidence="4 5">
    <name type="scientific">Hydrogenophaga atypica</name>
    <dbReference type="NCBI Taxonomy" id="249409"/>
    <lineage>
        <taxon>Bacteria</taxon>
        <taxon>Pseudomonadati</taxon>
        <taxon>Pseudomonadota</taxon>
        <taxon>Betaproteobacteria</taxon>
        <taxon>Burkholderiales</taxon>
        <taxon>Comamonadaceae</taxon>
        <taxon>Hydrogenophaga</taxon>
    </lineage>
</organism>
<reference evidence="5" key="1">
    <citation type="journal article" date="2019" name="Int. J. Syst. Evol. Microbiol.">
        <title>The Global Catalogue of Microorganisms (GCM) 10K type strain sequencing project: providing services to taxonomists for standard genome sequencing and annotation.</title>
        <authorList>
            <consortium name="The Broad Institute Genomics Platform"/>
            <consortium name="The Broad Institute Genome Sequencing Center for Infectious Disease"/>
            <person name="Wu L."/>
            <person name="Ma J."/>
        </authorList>
    </citation>
    <scope>NUCLEOTIDE SEQUENCE [LARGE SCALE GENOMIC DNA]</scope>
    <source>
        <strain evidence="5">CGMCC 1.12371</strain>
    </source>
</reference>
<dbReference type="Proteomes" id="UP001596501">
    <property type="component" value="Unassembled WGS sequence"/>
</dbReference>
<dbReference type="SUPFAM" id="SSF55729">
    <property type="entry name" value="Acyl-CoA N-acyltransferases (Nat)"/>
    <property type="match status" value="1"/>
</dbReference>
<comment type="caution">
    <text evidence="4">The sequence shown here is derived from an EMBL/GenBank/DDBJ whole genome shotgun (WGS) entry which is preliminary data.</text>
</comment>
<keyword evidence="2 4" id="KW-0012">Acyltransferase</keyword>
<dbReference type="InterPro" id="IPR016181">
    <property type="entry name" value="Acyl_CoA_acyltransferase"/>
</dbReference>
<keyword evidence="1 4" id="KW-0808">Transferase</keyword>
<protein>
    <submittedName>
        <fullName evidence="4">GNAT family N-acetyltransferase</fullName>
        <ecNumber evidence="4">2.3.1.-</ecNumber>
    </submittedName>
</protein>
<name>A0ABW2QNS6_9BURK</name>
<accession>A0ABW2QNS6</accession>
<dbReference type="EC" id="2.3.1.-" evidence="4"/>
<dbReference type="Gene3D" id="3.40.630.30">
    <property type="match status" value="1"/>
</dbReference>
<dbReference type="GO" id="GO:0016746">
    <property type="term" value="F:acyltransferase activity"/>
    <property type="evidence" value="ECO:0007669"/>
    <property type="project" value="UniProtKB-KW"/>
</dbReference>
<dbReference type="RefSeq" id="WP_382226161.1">
    <property type="nucleotide sequence ID" value="NZ_JBHTCA010000018.1"/>
</dbReference>
<evidence type="ECO:0000313" key="4">
    <source>
        <dbReference type="EMBL" id="MFC7410716.1"/>
    </source>
</evidence>
<proteinExistence type="predicted"/>
<gene>
    <name evidence="4" type="ORF">ACFQPB_17790</name>
</gene>
<feature type="domain" description="N-acetyltransferase" evidence="3">
    <location>
        <begin position="1"/>
        <end position="164"/>
    </location>
</feature>
<evidence type="ECO:0000256" key="1">
    <source>
        <dbReference type="ARBA" id="ARBA00022679"/>
    </source>
</evidence>
<dbReference type="InterPro" id="IPR050832">
    <property type="entry name" value="Bact_Acetyltransf"/>
</dbReference>
<evidence type="ECO:0000256" key="2">
    <source>
        <dbReference type="ARBA" id="ARBA00023315"/>
    </source>
</evidence>
<dbReference type="EMBL" id="JBHTCA010000018">
    <property type="protein sequence ID" value="MFC7410716.1"/>
    <property type="molecule type" value="Genomic_DNA"/>
</dbReference>